<name>A0A4R6TXP4_9BACI</name>
<comment type="caution">
    <text evidence="4">The sequence shown here is derived from an EMBL/GenBank/DDBJ whole genome shotgun (WGS) entry which is preliminary data.</text>
</comment>
<keyword evidence="2" id="KW-0012">Acyltransferase</keyword>
<dbReference type="EMBL" id="SNYJ01000009">
    <property type="protein sequence ID" value="TDQ38660.1"/>
    <property type="molecule type" value="Genomic_DNA"/>
</dbReference>
<dbReference type="OrthoDB" id="4228396at2"/>
<reference evidence="4 5" key="1">
    <citation type="submission" date="2019-03" db="EMBL/GenBank/DDBJ databases">
        <title>Genomic Encyclopedia of Type Strains, Phase IV (KMG-IV): sequencing the most valuable type-strain genomes for metagenomic binning, comparative biology and taxonomic classification.</title>
        <authorList>
            <person name="Goeker M."/>
        </authorList>
    </citation>
    <scope>NUCLEOTIDE SEQUENCE [LARGE SCALE GENOMIC DNA]</scope>
    <source>
        <strain evidence="4 5">DSM 28697</strain>
    </source>
</reference>
<feature type="domain" description="N-acetyltransferase" evidence="3">
    <location>
        <begin position="2"/>
        <end position="155"/>
    </location>
</feature>
<dbReference type="Proteomes" id="UP000295632">
    <property type="component" value="Unassembled WGS sequence"/>
</dbReference>
<dbReference type="GO" id="GO:0016747">
    <property type="term" value="F:acyltransferase activity, transferring groups other than amino-acyl groups"/>
    <property type="evidence" value="ECO:0007669"/>
    <property type="project" value="InterPro"/>
</dbReference>
<dbReference type="InterPro" id="IPR050680">
    <property type="entry name" value="YpeA/RimI_acetyltransf"/>
</dbReference>
<dbReference type="Gene3D" id="3.40.630.30">
    <property type="match status" value="1"/>
</dbReference>
<keyword evidence="5" id="KW-1185">Reference proteome</keyword>
<protein>
    <submittedName>
        <fullName evidence="4">Acetyltransferase (GNAT) family protein</fullName>
    </submittedName>
</protein>
<accession>A0A4R6TXP4</accession>
<dbReference type="PANTHER" id="PTHR43420">
    <property type="entry name" value="ACETYLTRANSFERASE"/>
    <property type="match status" value="1"/>
</dbReference>
<sequence length="287" mass="32011">MITYKPLSELPIKMASDLWNLSFENYSVDVSMPMDRFIDRVANEGLSLTRSFACYVDEAPAAIVMNGFRHVGESLMAWNGGTAVAPAFRKRGIGKALMQHNQALYIAEGVKRATLEAISSNKSAIHLYEGQGYSVIDQLKLLSCKRLNPMGLVADKQTYDIYRSPAAAATAIPWYHVCDVWQAGLQSLKNGECVFATKDNKIVSYGLIRRVYDVDGSVKGIILYRLETAPDCVDERAALSVILRELWQPELDCKRTVFNIPASKPQQLNILEEMGFSETMEQVLMAN</sequence>
<keyword evidence="1 4" id="KW-0808">Transferase</keyword>
<evidence type="ECO:0000259" key="3">
    <source>
        <dbReference type="PROSITE" id="PS51186"/>
    </source>
</evidence>
<evidence type="ECO:0000256" key="2">
    <source>
        <dbReference type="ARBA" id="ARBA00023315"/>
    </source>
</evidence>
<gene>
    <name evidence="4" type="ORF">EV213_10928</name>
</gene>
<dbReference type="InterPro" id="IPR000182">
    <property type="entry name" value="GNAT_dom"/>
</dbReference>
<dbReference type="PROSITE" id="PS51186">
    <property type="entry name" value="GNAT"/>
    <property type="match status" value="1"/>
</dbReference>
<dbReference type="AlphaFoldDB" id="A0A4R6TXP4"/>
<evidence type="ECO:0000313" key="5">
    <source>
        <dbReference type="Proteomes" id="UP000295632"/>
    </source>
</evidence>
<organism evidence="4 5">
    <name type="scientific">Aureibacillus halotolerans</name>
    <dbReference type="NCBI Taxonomy" id="1508390"/>
    <lineage>
        <taxon>Bacteria</taxon>
        <taxon>Bacillati</taxon>
        <taxon>Bacillota</taxon>
        <taxon>Bacilli</taxon>
        <taxon>Bacillales</taxon>
        <taxon>Bacillaceae</taxon>
        <taxon>Aureibacillus</taxon>
    </lineage>
</organism>
<dbReference type="SUPFAM" id="SSF55729">
    <property type="entry name" value="Acyl-CoA N-acyltransferases (Nat)"/>
    <property type="match status" value="1"/>
</dbReference>
<evidence type="ECO:0000313" key="4">
    <source>
        <dbReference type="EMBL" id="TDQ38660.1"/>
    </source>
</evidence>
<dbReference type="Pfam" id="PF00583">
    <property type="entry name" value="Acetyltransf_1"/>
    <property type="match status" value="1"/>
</dbReference>
<dbReference type="RefSeq" id="WP_133580717.1">
    <property type="nucleotide sequence ID" value="NZ_SNYJ01000009.1"/>
</dbReference>
<evidence type="ECO:0000256" key="1">
    <source>
        <dbReference type="ARBA" id="ARBA00022679"/>
    </source>
</evidence>
<dbReference type="PANTHER" id="PTHR43420:SF44">
    <property type="entry name" value="ACETYLTRANSFERASE YPEA"/>
    <property type="match status" value="1"/>
</dbReference>
<proteinExistence type="predicted"/>
<dbReference type="InterPro" id="IPR016181">
    <property type="entry name" value="Acyl_CoA_acyltransferase"/>
</dbReference>
<dbReference type="CDD" id="cd04301">
    <property type="entry name" value="NAT_SF"/>
    <property type="match status" value="1"/>
</dbReference>